<keyword evidence="1" id="KW-0614">Plasmid</keyword>
<geneLocation type="plasmid" evidence="1">
    <name>p1</name>
</geneLocation>
<sequence>MFFSKRQEVDWASKPIHSSVDQALSSVDTPPYRIKAKVERCGFAAGANYGGLMIAIENDGHYVSCYPTGGAQPWLALTATGDTVYMLVDHEYELRKPISNRFMAIDFINQTLESRFGLLNYKRLTNESRKWSMV</sequence>
<reference evidence="1" key="1">
    <citation type="submission" date="2023-01" db="EMBL/GenBank/DDBJ databases">
        <title>Vibrio sp. CB1-14 genome sequencing.</title>
        <authorList>
            <person name="Otstavnykh N."/>
            <person name="Isaeva M."/>
            <person name="Meleshko D."/>
        </authorList>
    </citation>
    <scope>NUCLEOTIDE SEQUENCE</scope>
    <source>
        <strain evidence="1">CB1-14</strain>
        <plasmid evidence="1">p1</plasmid>
    </source>
</reference>
<gene>
    <name evidence="1" type="ORF">PG915_25020</name>
</gene>
<dbReference type="EMBL" id="CP115922">
    <property type="protein sequence ID" value="XCD19201.1"/>
    <property type="molecule type" value="Genomic_DNA"/>
</dbReference>
<dbReference type="KEGG" id="vck:PG915_25020"/>
<accession>A0AAU8BT17</accession>
<evidence type="ECO:0000313" key="1">
    <source>
        <dbReference type="EMBL" id="XCD19201.1"/>
    </source>
</evidence>
<dbReference type="AlphaFoldDB" id="A0AAU8BT17"/>
<protein>
    <submittedName>
        <fullName evidence="1">Uncharacterized protein</fullName>
    </submittedName>
</protein>
<organism evidence="1">
    <name type="scientific">Vibrio chaetopteri</name>
    <dbReference type="NCBI Taxonomy" id="3016528"/>
    <lineage>
        <taxon>Bacteria</taxon>
        <taxon>Pseudomonadati</taxon>
        <taxon>Pseudomonadota</taxon>
        <taxon>Gammaproteobacteria</taxon>
        <taxon>Vibrionales</taxon>
        <taxon>Vibrionaceae</taxon>
        <taxon>Vibrio</taxon>
    </lineage>
</organism>
<name>A0AAU8BT17_9VIBR</name>
<proteinExistence type="predicted"/>
<dbReference type="RefSeq" id="WP_353500322.1">
    <property type="nucleotide sequence ID" value="NZ_CP115922.1"/>
</dbReference>